<proteinExistence type="predicted"/>
<comment type="caution">
    <text evidence="1">The sequence shown here is derived from an EMBL/GenBank/DDBJ whole genome shotgun (WGS) entry which is preliminary data.</text>
</comment>
<dbReference type="EMBL" id="AKAU01000128">
    <property type="protein sequence ID" value="EIM98159.1"/>
    <property type="molecule type" value="Genomic_DNA"/>
</dbReference>
<evidence type="ECO:0000313" key="2">
    <source>
        <dbReference type="Proteomes" id="UP000004980"/>
    </source>
</evidence>
<evidence type="ECO:0000313" key="1">
    <source>
        <dbReference type="EMBL" id="EIM98159.1"/>
    </source>
</evidence>
<reference evidence="1 2" key="1">
    <citation type="journal article" date="2012" name="J. Bacteriol.">
        <title>Draft Genome Sequence of the Soil Bacterium Burkholderia terrae Strain BS001, Which Interacts with Fungal Surface Structures.</title>
        <authorList>
            <person name="Nazir R."/>
            <person name="Hansen M.A."/>
            <person name="Sorensen S."/>
            <person name="van Elsas J.D."/>
        </authorList>
    </citation>
    <scope>NUCLEOTIDE SEQUENCE [LARGE SCALE GENOMIC DNA]</scope>
    <source>
        <strain evidence="1 2">BS001</strain>
    </source>
</reference>
<dbReference type="Pfam" id="PF14335">
    <property type="entry name" value="DUF4391"/>
    <property type="match status" value="1"/>
</dbReference>
<protein>
    <recommendedName>
        <fullName evidence="3">DUF4391 domain-containing protein</fullName>
    </recommendedName>
</protein>
<keyword evidence="2" id="KW-1185">Reference proteome</keyword>
<accession>A0ABN0FHE2</accession>
<sequence>MTAPGINPPSSLLTSRDLIAALDLPGAALVSQRVPKKLLVENGSPTAADKKLIQDGIEEITWVAALKPANIGVPEFRDELRAYLELAVLCITLRQSSSISRIAELVHRAIPYPLVLILEDGADVLVSMAHIRWAQREADKTVLDDGRAEVRFGDHVTGDTASLKAFLQALSLSRQPRADLYALYQGWIDSTTALETAGITGRFVPSTSPEQAAARRAALHRCREIDNQVANLRLGAAKEKQMARQVAINLDIKRLEQERASAVSRLNEDNS</sequence>
<organism evidence="1 2">
    <name type="scientific">Paraburkholderia hospita</name>
    <dbReference type="NCBI Taxonomy" id="169430"/>
    <lineage>
        <taxon>Bacteria</taxon>
        <taxon>Pseudomonadati</taxon>
        <taxon>Pseudomonadota</taxon>
        <taxon>Betaproteobacteria</taxon>
        <taxon>Burkholderiales</taxon>
        <taxon>Burkholderiaceae</taxon>
        <taxon>Paraburkholderia</taxon>
    </lineage>
</organism>
<gene>
    <name evidence="1" type="ORF">WQE_25533</name>
</gene>
<dbReference type="InterPro" id="IPR025503">
    <property type="entry name" value="DUF4391"/>
</dbReference>
<name>A0ABN0FHE2_9BURK</name>
<dbReference type="Proteomes" id="UP000004980">
    <property type="component" value="Unassembled WGS sequence"/>
</dbReference>
<evidence type="ECO:0008006" key="3">
    <source>
        <dbReference type="Google" id="ProtNLM"/>
    </source>
</evidence>
<dbReference type="RefSeq" id="WP_007586020.1">
    <property type="nucleotide sequence ID" value="NZ_AKAU01000128.1"/>
</dbReference>